<evidence type="ECO:0000313" key="3">
    <source>
        <dbReference type="Proteomes" id="UP001163115"/>
    </source>
</evidence>
<keyword evidence="1" id="KW-1133">Transmembrane helix</keyword>
<proteinExistence type="predicted"/>
<protein>
    <submittedName>
        <fullName evidence="2">DUF4886 domain-containing protein</fullName>
    </submittedName>
</protein>
<dbReference type="PROSITE" id="PS51257">
    <property type="entry name" value="PROKAR_LIPOPROTEIN"/>
    <property type="match status" value="1"/>
</dbReference>
<dbReference type="EMBL" id="CP113524">
    <property type="protein sequence ID" value="WAJ22985.1"/>
    <property type="molecule type" value="Genomic_DNA"/>
</dbReference>
<keyword evidence="1" id="KW-0472">Membrane</keyword>
<keyword evidence="1" id="KW-0812">Transmembrane</keyword>
<sequence>MKKSVWIKAGIGIIILVGVVFAGIFFFISSCASSLKVNVMNFDQDLNLKKPSEVKTKPIILFLGNSMTYVNDLPTVFERLSLSGGFVPEIYELTEGSYRLEYFADETDELGAEALNAIENYTWDYVVMQEQSGISAFGQEVMFPAARALDNKIRAGGGQSVFLMTWAYKDGVSRNLLGSEVGNTREEMQTLMAENYLNISKERNALLAPAGIAFMRCAKTNPEIELWDADGTHPSIAGTYLAACTLYKVLYEQSPEGLSYPEELDGSTALKLQKIAAGMN</sequence>
<dbReference type="SUPFAM" id="SSF52266">
    <property type="entry name" value="SGNH hydrolase"/>
    <property type="match status" value="1"/>
</dbReference>
<name>A0ABY7A8I7_9FIRM</name>
<evidence type="ECO:0000313" key="2">
    <source>
        <dbReference type="EMBL" id="WAJ22985.1"/>
    </source>
</evidence>
<dbReference type="Proteomes" id="UP001163115">
    <property type="component" value="Chromosome"/>
</dbReference>
<reference evidence="2" key="1">
    <citation type="submission" date="2022-11" db="EMBL/GenBank/DDBJ databases">
        <title>Lacrimispora xylanolytica sy1, complete genome.</title>
        <authorList>
            <person name="Choi S."/>
        </authorList>
    </citation>
    <scope>NUCLEOTIDE SEQUENCE</scope>
    <source>
        <strain evidence="2">Sy1</strain>
    </source>
</reference>
<keyword evidence="3" id="KW-1185">Reference proteome</keyword>
<dbReference type="Gene3D" id="3.40.50.1110">
    <property type="entry name" value="SGNH hydrolase"/>
    <property type="match status" value="1"/>
</dbReference>
<gene>
    <name evidence="2" type="ORF">OW255_15635</name>
</gene>
<evidence type="ECO:0000256" key="1">
    <source>
        <dbReference type="SAM" id="Phobius"/>
    </source>
</evidence>
<dbReference type="InterPro" id="IPR036514">
    <property type="entry name" value="SGNH_hydro_sf"/>
</dbReference>
<accession>A0ABY7A8I7</accession>
<feature type="transmembrane region" description="Helical" evidence="1">
    <location>
        <begin position="7"/>
        <end position="28"/>
    </location>
</feature>
<dbReference type="RefSeq" id="WP_024838581.1">
    <property type="nucleotide sequence ID" value="NZ_CP113524.1"/>
</dbReference>
<organism evidence="2 3">
    <name type="scientific">Lacrimispora xylanolytica</name>
    <dbReference type="NCBI Taxonomy" id="29375"/>
    <lineage>
        <taxon>Bacteria</taxon>
        <taxon>Bacillati</taxon>
        <taxon>Bacillota</taxon>
        <taxon>Clostridia</taxon>
        <taxon>Lachnospirales</taxon>
        <taxon>Lachnospiraceae</taxon>
        <taxon>Lacrimispora</taxon>
    </lineage>
</organism>